<dbReference type="AlphaFoldDB" id="A0AAE4YUX7"/>
<dbReference type="Proteomes" id="UP000291892">
    <property type="component" value="Unassembled WGS sequence"/>
</dbReference>
<evidence type="ECO:0000313" key="3">
    <source>
        <dbReference type="EMBL" id="TBF01316.1"/>
    </source>
</evidence>
<comment type="caution">
    <text evidence="1">The sequence shown here is derived from an EMBL/GenBank/DDBJ whole genome shotgun (WGS) entry which is preliminary data.</text>
</comment>
<reference evidence="4 5" key="1">
    <citation type="submission" date="2019-02" db="EMBL/GenBank/DDBJ databases">
        <title>The genomic architecture of introgression among sibling species of bacteria.</title>
        <authorList>
            <person name="Cavassim M.I.A."/>
            <person name="Moeskjaer S."/>
            <person name="Moslemi C."/>
            <person name="Fields B."/>
            <person name="Bachmann A."/>
            <person name="Vilhjalmsson B."/>
            <person name="Schierup M.H."/>
            <person name="Young J.P.W."/>
            <person name="Andersen S.U."/>
        </authorList>
    </citation>
    <scope>NUCLEOTIDE SEQUENCE [LARGE SCALE GENOMIC DNA]</scope>
    <source>
        <strain evidence="3 4">SM42</strain>
        <strain evidence="2 5">SM92</strain>
    </source>
</reference>
<dbReference type="SUPFAM" id="SSF51679">
    <property type="entry name" value="Bacterial luciferase-like"/>
    <property type="match status" value="1"/>
</dbReference>
<name>A0AAE4YUX7_9HYPH</name>
<dbReference type="Proteomes" id="UP000661163">
    <property type="component" value="Unassembled WGS sequence"/>
</dbReference>
<dbReference type="Gene3D" id="3.20.20.30">
    <property type="entry name" value="Luciferase-like domain"/>
    <property type="match status" value="1"/>
</dbReference>
<evidence type="ECO:0000313" key="1">
    <source>
        <dbReference type="EMBL" id="NEI51139.1"/>
    </source>
</evidence>
<organism evidence="1 6">
    <name type="scientific">Rhizobium ruizarguesonis</name>
    <dbReference type="NCBI Taxonomy" id="2081791"/>
    <lineage>
        <taxon>Bacteria</taxon>
        <taxon>Pseudomonadati</taxon>
        <taxon>Pseudomonadota</taxon>
        <taxon>Alphaproteobacteria</taxon>
        <taxon>Hyphomicrobiales</taxon>
        <taxon>Rhizobiaceae</taxon>
        <taxon>Rhizobium/Agrobacterium group</taxon>
        <taxon>Rhizobium</taxon>
    </lineage>
</organism>
<evidence type="ECO:0000313" key="5">
    <source>
        <dbReference type="Proteomes" id="UP000294215"/>
    </source>
</evidence>
<proteinExistence type="predicted"/>
<reference evidence="1 6" key="2">
    <citation type="submission" date="2019-12" db="EMBL/GenBank/DDBJ databases">
        <title>Rhizobium genotypes associated with high levels of biological nitrogen fixation by grain legumes in a temperate-maritime cropping system.</title>
        <authorList>
            <person name="Maluk M."/>
            <person name="Francesc Ferrando Molina F."/>
            <person name="Lopez Del Egido L."/>
            <person name="Lafos M."/>
            <person name="Langarica-Fuentes A."/>
            <person name="Gebre Yohannes G."/>
            <person name="Young M.W."/>
            <person name="Martin P."/>
            <person name="Gantlett R."/>
            <person name="Kenicer G."/>
            <person name="Hawes C."/>
            <person name="Begg G.S."/>
            <person name="Quilliam R.S."/>
            <person name="Squire G.R."/>
            <person name="Poole P.S."/>
            <person name="Young P.W."/>
            <person name="Iannetta P.M."/>
            <person name="James E.K."/>
        </authorList>
    </citation>
    <scope>NUCLEOTIDE SEQUENCE [LARGE SCALE GENOMIC DNA]</scope>
    <source>
        <strain evidence="1 6">JHI985</strain>
    </source>
</reference>
<dbReference type="InterPro" id="IPR036661">
    <property type="entry name" value="Luciferase-like_sf"/>
</dbReference>
<accession>A0AAE4YUX7</accession>
<evidence type="ECO:0000313" key="4">
    <source>
        <dbReference type="Proteomes" id="UP000291892"/>
    </source>
</evidence>
<evidence type="ECO:0000313" key="6">
    <source>
        <dbReference type="Proteomes" id="UP000661163"/>
    </source>
</evidence>
<dbReference type="Proteomes" id="UP000294215">
    <property type="component" value="Unassembled WGS sequence"/>
</dbReference>
<dbReference type="GO" id="GO:0016705">
    <property type="term" value="F:oxidoreductase activity, acting on paired donors, with incorporation or reduction of molecular oxygen"/>
    <property type="evidence" value="ECO:0007669"/>
    <property type="project" value="InterPro"/>
</dbReference>
<dbReference type="EMBL" id="SIMR01000007">
    <property type="protein sequence ID" value="TBC02166.1"/>
    <property type="molecule type" value="Genomic_DNA"/>
</dbReference>
<dbReference type="EMBL" id="SIKX01000007">
    <property type="protein sequence ID" value="TBF01316.1"/>
    <property type="molecule type" value="Genomic_DNA"/>
</dbReference>
<evidence type="ECO:0000313" key="2">
    <source>
        <dbReference type="EMBL" id="TBC02166.1"/>
    </source>
</evidence>
<protein>
    <submittedName>
        <fullName evidence="1">Uncharacterized protein</fullName>
    </submittedName>
</protein>
<sequence length="59" mass="6510">MARSHNLCQVAAQAPFIELVVPILQERGLFRTEHSGSTLRDHLGLAKPALLQSTFEGRP</sequence>
<dbReference type="EMBL" id="WUFC01000025">
    <property type="protein sequence ID" value="NEI51139.1"/>
    <property type="molecule type" value="Genomic_DNA"/>
</dbReference>
<gene>
    <name evidence="3" type="ORF">ELG94_38095</name>
    <name evidence="2" type="ORF">ELH40_36680</name>
    <name evidence="1" type="ORF">GR217_26075</name>
</gene>